<proteinExistence type="predicted"/>
<accession>A0A484HFA0</accession>
<dbReference type="PANTHER" id="PTHR34301">
    <property type="entry name" value="DNA-BINDING PROTEIN-RELATED"/>
    <property type="match status" value="1"/>
</dbReference>
<dbReference type="EMBL" id="CAACVI010000012">
    <property type="protein sequence ID" value="VEN73947.1"/>
    <property type="molecule type" value="Genomic_DNA"/>
</dbReference>
<evidence type="ECO:0008006" key="2">
    <source>
        <dbReference type="Google" id="ProtNLM"/>
    </source>
</evidence>
<organism evidence="1">
    <name type="scientific">uncultured Desulfobacteraceae bacterium</name>
    <dbReference type="NCBI Taxonomy" id="218296"/>
    <lineage>
        <taxon>Bacteria</taxon>
        <taxon>Pseudomonadati</taxon>
        <taxon>Thermodesulfobacteriota</taxon>
        <taxon>Desulfobacteria</taxon>
        <taxon>Desulfobacterales</taxon>
        <taxon>Desulfobacteraceae</taxon>
        <taxon>environmental samples</taxon>
    </lineage>
</organism>
<reference evidence="1" key="1">
    <citation type="submission" date="2019-01" db="EMBL/GenBank/DDBJ databases">
        <authorList>
            <consortium name="Genoscope - CEA"/>
            <person name="William W."/>
        </authorList>
    </citation>
    <scope>NUCLEOTIDE SEQUENCE</scope>
    <source>
        <strain evidence="1">CR-1</strain>
    </source>
</reference>
<protein>
    <recommendedName>
        <fullName evidence="2">AAA+ ATPase domain-containing protein</fullName>
    </recommendedName>
</protein>
<dbReference type="AlphaFoldDB" id="A0A484HFA0"/>
<gene>
    <name evidence="1" type="ORF">EPICR_20418</name>
</gene>
<name>A0A484HFA0_9BACT</name>
<dbReference type="PANTHER" id="PTHR34301:SF8">
    <property type="entry name" value="ATPASE DOMAIN-CONTAINING PROTEIN"/>
    <property type="match status" value="1"/>
</dbReference>
<sequence>MRFFNTAGPSVCERHYCIEPLERFNLEELLSLIDQQKYFVLHAPRQTGKTTCLLALMDYLNREDRYKCLYINVEAAQGAREDVKRGVRAILSEMANNAEMFLNDMIIQDMWRDVLDNHGEDSALNTAMTKWSAASDKPIVLLIDEIDSLVGDTLISVLRQIRAGYAKRPAMFPQSIVLCGIRDVRDYRIHSSMQKEIITGGSAFNIKAKSLRLGDFSKKELHALCGRHTDETGQAFEDDALDLAWTLTEGQPWLVNALAYEACFDMKEGRDRSVPITAEMIARAKDNIILRRETHIDQLFDKLKEDRVKRVISPILTGTEMENIAWDDVQYLVDLGLIKKTGKGFVISNALYMEVIPRELTLIAQENMAPRFDPEWYIAKDGMMDMKKLLEEFQLFFRENSEIWIERFDYKEAGPQLLLQSFLQRIVNGGGSIHREYGLGRMRTDILVLWPHEKGVQRVVIELKILYKSLEKTIVEGLEQTFQYMDRCGAETGHLVIFDRDENESWDDKIFYREETFKKSPIGVWGM</sequence>
<evidence type="ECO:0000313" key="1">
    <source>
        <dbReference type="EMBL" id="VEN73947.1"/>
    </source>
</evidence>
<dbReference type="Gene3D" id="3.40.50.300">
    <property type="entry name" value="P-loop containing nucleotide triphosphate hydrolases"/>
    <property type="match status" value="1"/>
</dbReference>
<dbReference type="SUPFAM" id="SSF52540">
    <property type="entry name" value="P-loop containing nucleoside triphosphate hydrolases"/>
    <property type="match status" value="1"/>
</dbReference>
<dbReference type="Pfam" id="PF14516">
    <property type="entry name" value="AAA_35"/>
    <property type="match status" value="1"/>
</dbReference>
<dbReference type="InterPro" id="IPR027417">
    <property type="entry name" value="P-loop_NTPase"/>
</dbReference>